<dbReference type="PANTHER" id="PTHR11552:SF201">
    <property type="entry name" value="GLUCOSE-METHANOL-CHOLINE OXIDOREDUCTASE N-TERMINAL DOMAIN-CONTAINING PROTEIN"/>
    <property type="match status" value="1"/>
</dbReference>
<feature type="domain" description="Glucose-methanol-choline oxidoreductase N-terminal" evidence="10">
    <location>
        <begin position="37"/>
        <end position="363"/>
    </location>
</feature>
<dbReference type="Proteomes" id="UP000076722">
    <property type="component" value="Unassembled WGS sequence"/>
</dbReference>
<evidence type="ECO:0000313" key="13">
    <source>
        <dbReference type="Proteomes" id="UP000076722"/>
    </source>
</evidence>
<reference evidence="12 13" key="1">
    <citation type="journal article" date="2016" name="Mol. Biol. Evol.">
        <title>Comparative Genomics of Early-Diverging Mushroom-Forming Fungi Provides Insights into the Origins of Lignocellulose Decay Capabilities.</title>
        <authorList>
            <person name="Nagy L.G."/>
            <person name="Riley R."/>
            <person name="Tritt A."/>
            <person name="Adam C."/>
            <person name="Daum C."/>
            <person name="Floudas D."/>
            <person name="Sun H."/>
            <person name="Yadav J.S."/>
            <person name="Pangilinan J."/>
            <person name="Larsson K.H."/>
            <person name="Matsuura K."/>
            <person name="Barry K."/>
            <person name="Labutti K."/>
            <person name="Kuo R."/>
            <person name="Ohm R.A."/>
            <person name="Bhattacharya S.S."/>
            <person name="Shirouzu T."/>
            <person name="Yoshinaga Y."/>
            <person name="Martin F.M."/>
            <person name="Grigoriev I.V."/>
            <person name="Hibbett D.S."/>
        </authorList>
    </citation>
    <scope>NUCLEOTIDE SEQUENCE [LARGE SCALE GENOMIC DNA]</scope>
    <source>
        <strain evidence="12 13">HHB9708</strain>
    </source>
</reference>
<dbReference type="InterPro" id="IPR036188">
    <property type="entry name" value="FAD/NAD-bd_sf"/>
</dbReference>
<dbReference type="Pfam" id="PF05199">
    <property type="entry name" value="GMC_oxred_C"/>
    <property type="match status" value="1"/>
</dbReference>
<evidence type="ECO:0000256" key="6">
    <source>
        <dbReference type="ARBA" id="ARBA00023002"/>
    </source>
</evidence>
<dbReference type="OrthoDB" id="269227at2759"/>
<dbReference type="SUPFAM" id="SSF51905">
    <property type="entry name" value="FAD/NAD(P)-binding domain"/>
    <property type="match status" value="1"/>
</dbReference>
<keyword evidence="13" id="KW-1185">Reference proteome</keyword>
<evidence type="ECO:0000256" key="3">
    <source>
        <dbReference type="ARBA" id="ARBA00022630"/>
    </source>
</evidence>
<sequence length="629" mass="66408">MSPSRSRLLSAALLLPFASALSIVTDPSTVASKSFTHVIVGGGTAGLTVASRLSEVSKNKILVIEAGPNERGNPTIDDPAQETNSVGEFGWFYNTVPQQVGGLVQTIYQGEVLGGSSAINGMQWTRGTKDQYDAFQALGSPGWNFSSLLTYMKKSEIYHVPNAEQRARGATSVPSVHGTQGQVNVGFPQPWGAWVSYQSHISSVLATFPDAQRNPDIGTGTPNGASVFVYSIKPGTSETPGGNVRSSSAAAYIYPFLGTSAKPNLTILVGHQATTIVWDRAAGKPGKPKAIGVKFAATPAANTTIGTVYSVVVQDEVIVSSGALGSPRFLELSGIGDKNILKKAGVPVMVDLPSVGTNLQDQPLTTSLYQIKPGQNSSVIETANQITEGSVAYIELNQILGAKGPAAGQYLLNSISDRAQAIVKTGGFTSVSGLKKVLQYQANSIVNEKAPVVEYSFAVNLINGTFAHLVWNLLPQVRGTIHITSSNPAIYPALDPKYLTTQFELDLHGNATKLSRTIFGKQPLASLWNGEIFPGQNLSTTATDAQWQKFIAATYTPVLHPVGTVALLPQEDGGAVDPNLIVYGTQNVRVVDSSIIPIQISAHLSATVYGIAERAADIIKGVIPPVQCD</sequence>
<feature type="domain" description="Glucose-methanol-choline oxidoreductase C-terminal" evidence="11">
    <location>
        <begin position="475"/>
        <end position="612"/>
    </location>
</feature>
<dbReference type="EMBL" id="KV419395">
    <property type="protein sequence ID" value="KZS98576.1"/>
    <property type="molecule type" value="Genomic_DNA"/>
</dbReference>
<evidence type="ECO:0000256" key="4">
    <source>
        <dbReference type="ARBA" id="ARBA00022729"/>
    </source>
</evidence>
<dbReference type="Gene3D" id="3.30.560.10">
    <property type="entry name" value="Glucose Oxidase, domain 3"/>
    <property type="match status" value="1"/>
</dbReference>
<evidence type="ECO:0000259" key="10">
    <source>
        <dbReference type="Pfam" id="PF00732"/>
    </source>
</evidence>
<evidence type="ECO:0000259" key="11">
    <source>
        <dbReference type="Pfam" id="PF05199"/>
    </source>
</evidence>
<dbReference type="Gene3D" id="3.50.50.60">
    <property type="entry name" value="FAD/NAD(P)-binding domain"/>
    <property type="match status" value="1"/>
</dbReference>
<evidence type="ECO:0000256" key="5">
    <source>
        <dbReference type="ARBA" id="ARBA00022827"/>
    </source>
</evidence>
<accession>A0A165A7B9</accession>
<dbReference type="AlphaFoldDB" id="A0A165A7B9"/>
<evidence type="ECO:0000256" key="7">
    <source>
        <dbReference type="PIRSR" id="PIRSR000137-1"/>
    </source>
</evidence>
<dbReference type="Gene3D" id="4.10.450.10">
    <property type="entry name" value="Glucose Oxidase, domain 2"/>
    <property type="match status" value="1"/>
</dbReference>
<comment type="cofactor">
    <cofactor evidence="1 8">
        <name>FAD</name>
        <dbReference type="ChEBI" id="CHEBI:57692"/>
    </cofactor>
</comment>
<comment type="similarity">
    <text evidence="2">Belongs to the GMC oxidoreductase family.</text>
</comment>
<protein>
    <submittedName>
        <fullName evidence="12">Alcohol oxidase</fullName>
    </submittedName>
</protein>
<dbReference type="SUPFAM" id="SSF54373">
    <property type="entry name" value="FAD-linked reductases, C-terminal domain"/>
    <property type="match status" value="1"/>
</dbReference>
<feature type="binding site" evidence="8">
    <location>
        <position position="112"/>
    </location>
    <ligand>
        <name>FAD</name>
        <dbReference type="ChEBI" id="CHEBI:57692"/>
    </ligand>
</feature>
<evidence type="ECO:0000256" key="8">
    <source>
        <dbReference type="PIRSR" id="PIRSR000137-2"/>
    </source>
</evidence>
<dbReference type="STRING" id="1314777.A0A165A7B9"/>
<keyword evidence="5 8" id="KW-0274">FAD</keyword>
<dbReference type="GO" id="GO:0050660">
    <property type="term" value="F:flavin adenine dinucleotide binding"/>
    <property type="evidence" value="ECO:0007669"/>
    <property type="project" value="InterPro"/>
</dbReference>
<name>A0A165A7B9_9AGAM</name>
<dbReference type="GO" id="GO:0016614">
    <property type="term" value="F:oxidoreductase activity, acting on CH-OH group of donors"/>
    <property type="evidence" value="ECO:0007669"/>
    <property type="project" value="InterPro"/>
</dbReference>
<dbReference type="InterPro" id="IPR012132">
    <property type="entry name" value="GMC_OxRdtase"/>
</dbReference>
<evidence type="ECO:0000313" key="12">
    <source>
        <dbReference type="EMBL" id="KZS98576.1"/>
    </source>
</evidence>
<feature type="chain" id="PRO_5007855172" evidence="9">
    <location>
        <begin position="21"/>
        <end position="629"/>
    </location>
</feature>
<dbReference type="PIRSF" id="PIRSF000137">
    <property type="entry name" value="Alcohol_oxidase"/>
    <property type="match status" value="1"/>
</dbReference>
<keyword evidence="4 9" id="KW-0732">Signal</keyword>
<keyword evidence="6" id="KW-0560">Oxidoreductase</keyword>
<feature type="signal peptide" evidence="9">
    <location>
        <begin position="1"/>
        <end position="20"/>
    </location>
</feature>
<gene>
    <name evidence="12" type="ORF">SISNIDRAFT_153026</name>
</gene>
<dbReference type="Pfam" id="PF00732">
    <property type="entry name" value="GMC_oxred_N"/>
    <property type="match status" value="1"/>
</dbReference>
<dbReference type="InterPro" id="IPR007867">
    <property type="entry name" value="GMC_OxRtase_C"/>
</dbReference>
<evidence type="ECO:0000256" key="9">
    <source>
        <dbReference type="SAM" id="SignalP"/>
    </source>
</evidence>
<feature type="active site" description="Proton acceptor" evidence="7">
    <location>
        <position position="603"/>
    </location>
</feature>
<proteinExistence type="inferred from homology"/>
<evidence type="ECO:0000256" key="1">
    <source>
        <dbReference type="ARBA" id="ARBA00001974"/>
    </source>
</evidence>
<feature type="active site" description="Proton donor" evidence="7">
    <location>
        <position position="560"/>
    </location>
</feature>
<keyword evidence="3" id="KW-0285">Flavoprotein</keyword>
<evidence type="ECO:0000256" key="2">
    <source>
        <dbReference type="ARBA" id="ARBA00010790"/>
    </source>
</evidence>
<dbReference type="PANTHER" id="PTHR11552">
    <property type="entry name" value="GLUCOSE-METHANOL-CHOLINE GMC OXIDOREDUCTASE"/>
    <property type="match status" value="1"/>
</dbReference>
<dbReference type="InterPro" id="IPR000172">
    <property type="entry name" value="GMC_OxRdtase_N"/>
</dbReference>
<organism evidence="12 13">
    <name type="scientific">Sistotremastrum niveocremeum HHB9708</name>
    <dbReference type="NCBI Taxonomy" id="1314777"/>
    <lineage>
        <taxon>Eukaryota</taxon>
        <taxon>Fungi</taxon>
        <taxon>Dikarya</taxon>
        <taxon>Basidiomycota</taxon>
        <taxon>Agaricomycotina</taxon>
        <taxon>Agaricomycetes</taxon>
        <taxon>Sistotremastrales</taxon>
        <taxon>Sistotremastraceae</taxon>
        <taxon>Sertulicium</taxon>
        <taxon>Sertulicium niveocremeum</taxon>
    </lineage>
</organism>
<dbReference type="InterPro" id="IPR027424">
    <property type="entry name" value="Glucose_Oxidase_domain_2"/>
</dbReference>